<feature type="transmembrane region" description="Helical" evidence="10">
    <location>
        <begin position="425"/>
        <end position="443"/>
    </location>
</feature>
<evidence type="ECO:0000256" key="4">
    <source>
        <dbReference type="ARBA" id="ARBA00022519"/>
    </source>
</evidence>
<feature type="transmembrane region" description="Helical" evidence="10">
    <location>
        <begin position="249"/>
        <end position="265"/>
    </location>
</feature>
<feature type="transmembrane region" description="Helical" evidence="10">
    <location>
        <begin position="352"/>
        <end position="374"/>
    </location>
</feature>
<evidence type="ECO:0000313" key="14">
    <source>
        <dbReference type="Proteomes" id="UP000197153"/>
    </source>
</evidence>
<feature type="transmembrane region" description="Helical" evidence="10">
    <location>
        <begin position="125"/>
        <end position="142"/>
    </location>
</feature>
<organism evidence="13 14">
    <name type="scientific">Nitrospirillum viridazoti CBAmc</name>
    <dbReference type="NCBI Taxonomy" id="1441467"/>
    <lineage>
        <taxon>Bacteria</taxon>
        <taxon>Pseudomonadati</taxon>
        <taxon>Pseudomonadota</taxon>
        <taxon>Alphaproteobacteria</taxon>
        <taxon>Rhodospirillales</taxon>
        <taxon>Azospirillaceae</taxon>
        <taxon>Nitrospirillum</taxon>
        <taxon>Nitrospirillum viridazoti</taxon>
    </lineage>
</organism>
<evidence type="ECO:0000256" key="9">
    <source>
        <dbReference type="ARBA" id="ARBA00037230"/>
    </source>
</evidence>
<comment type="subcellular location">
    <subcellularLocation>
        <location evidence="1">Cell inner membrane</location>
        <topology evidence="1">Multi-pass membrane protein</topology>
    </subcellularLocation>
</comment>
<dbReference type="InterPro" id="IPR032523">
    <property type="entry name" value="CcmF_C"/>
</dbReference>
<sequence>MIPELGHYALVLALVVALVQSVIPLWGAARRDAAMMEVGRTAAYCQFAALALAFGALTYAHVVSDFSVLNVVENSHTDKPMLYKVAGVWGNHEGSLVLWVFILALFGALVAAFGRNLPASLRARVLAVQGMIGVGFLWFMVATSNPFTRVDPAPLNGHDLNPLLQDPGLAFHPPFLYLGYVGFSLCFSFAAGALIEGRVDAAWARWVRPWALIAWSSLTLGIAMGSWWSYYTLGWGGWWFWDPVENASLMPWLAGTALLHSAIVVEKRDTLKSWTILLAIVTFTLSLMGTFLVRSGVLTSVHAFASDPARGVFILALLVVATGGSLLLYALRAPILKAGGLFAPISREGGLVLNNLLLSTACATVFLGTLYPLFMDAVGGGKISIGPPFFNATFVPLMVPVVAVMAMGPLLSWKRADLAGVLERLKIAALVGVLAALAALWLAGTKPVLAVLALGLAGWAVMGAVVDVADRIRLFRMPLADSLSRARHLPRGAWGTAIAHAGLGVAVAGMVGTSAWTTEAIQVLHIGQSVDVAGYSFRLDSVAEAPGPNYTARRAVLTVTRHGDFVATLAPEQRFYPVTRMTTTGAAIHTNFFSDLYAVVGEPAPDGTGYNTRFYRHPLVPWIWVGSILMMAGGLVSLSDRRLRVGVPLKRAVPRAAAAIPPAPAE</sequence>
<protein>
    <submittedName>
        <fullName evidence="13">Heme lyase NrfEFG subunit NrfE</fullName>
    </submittedName>
</protein>
<dbReference type="Proteomes" id="UP000197153">
    <property type="component" value="Chromosome 1"/>
</dbReference>
<reference evidence="13 14" key="1">
    <citation type="submission" date="2017-06" db="EMBL/GenBank/DDBJ databases">
        <title>Complete genome sequence of Nitrospirillum amazonense strain CBAmC, an endophytic nitrogen-fixing and plant growth-promoting bacterium, isolated from sugarcane.</title>
        <authorList>
            <person name="Schwab S."/>
            <person name="dos Santos Teixeira K.R."/>
            <person name="Simoes Araujo J.L."/>
            <person name="Soares Vidal M."/>
            <person name="Borges de Freitas H.R."/>
            <person name="Rivello Crivelaro A.L."/>
            <person name="Bueno de Camargo Nunes A."/>
            <person name="dos Santos C.M."/>
            <person name="Palmeira da Silva Rosa D."/>
            <person name="da Silva Padilha D."/>
            <person name="da Silva E."/>
            <person name="Araujo Terra L."/>
            <person name="Soares Mendes V."/>
            <person name="Farinelli L."/>
            <person name="Magalhaes Cruz L."/>
            <person name="Baldani J.I."/>
        </authorList>
    </citation>
    <scope>NUCLEOTIDE SEQUENCE [LARGE SCALE GENOMIC DNA]</scope>
    <source>
        <strain evidence="13 14">CBAmC</strain>
    </source>
</reference>
<feature type="transmembrane region" description="Helical" evidence="10">
    <location>
        <begin position="6"/>
        <end position="29"/>
    </location>
</feature>
<evidence type="ECO:0000256" key="6">
    <source>
        <dbReference type="ARBA" id="ARBA00022748"/>
    </source>
</evidence>
<proteinExistence type="inferred from homology"/>
<feature type="transmembrane region" description="Helical" evidence="10">
    <location>
        <begin position="394"/>
        <end position="413"/>
    </location>
</feature>
<dbReference type="GO" id="GO:0016829">
    <property type="term" value="F:lyase activity"/>
    <property type="evidence" value="ECO:0007669"/>
    <property type="project" value="UniProtKB-KW"/>
</dbReference>
<evidence type="ECO:0000256" key="8">
    <source>
        <dbReference type="ARBA" id="ARBA00023136"/>
    </source>
</evidence>
<dbReference type="Pfam" id="PF16327">
    <property type="entry name" value="CcmF_C"/>
    <property type="match status" value="1"/>
</dbReference>
<dbReference type="NCBIfam" id="TIGR00353">
    <property type="entry name" value="nrfE"/>
    <property type="match status" value="1"/>
</dbReference>
<feature type="transmembrane region" description="Helical" evidence="10">
    <location>
        <begin position="96"/>
        <end position="113"/>
    </location>
</feature>
<keyword evidence="3" id="KW-1003">Cell membrane</keyword>
<accession>A0A248JST1</accession>
<evidence type="ECO:0000256" key="3">
    <source>
        <dbReference type="ARBA" id="ARBA00022475"/>
    </source>
</evidence>
<feature type="domain" description="Cytochrome c-type biogenesis protein CcmF C-terminal" evidence="12">
    <location>
        <begin position="315"/>
        <end position="641"/>
    </location>
</feature>
<keyword evidence="7 10" id="KW-1133">Transmembrane helix</keyword>
<evidence type="ECO:0000313" key="13">
    <source>
        <dbReference type="EMBL" id="ASG21586.1"/>
    </source>
</evidence>
<keyword evidence="14" id="KW-1185">Reference proteome</keyword>
<dbReference type="KEGG" id="nao:Y958_12785"/>
<keyword evidence="6" id="KW-0201">Cytochrome c-type biogenesis</keyword>
<feature type="transmembrane region" description="Helical" evidence="10">
    <location>
        <begin position="493"/>
        <end position="516"/>
    </location>
</feature>
<feature type="transmembrane region" description="Helical" evidence="10">
    <location>
        <begin position="41"/>
        <end position="62"/>
    </location>
</feature>
<feature type="transmembrane region" description="Helical" evidence="10">
    <location>
        <begin position="619"/>
        <end position="638"/>
    </location>
</feature>
<evidence type="ECO:0000256" key="10">
    <source>
        <dbReference type="SAM" id="Phobius"/>
    </source>
</evidence>
<keyword evidence="13" id="KW-0456">Lyase</keyword>
<dbReference type="Pfam" id="PF01578">
    <property type="entry name" value="Cytochrom_C_asm"/>
    <property type="match status" value="1"/>
</dbReference>
<dbReference type="GO" id="GO:0005886">
    <property type="term" value="C:plasma membrane"/>
    <property type="evidence" value="ECO:0007669"/>
    <property type="project" value="UniProtKB-SubCell"/>
</dbReference>
<evidence type="ECO:0000256" key="2">
    <source>
        <dbReference type="ARBA" id="ARBA00009186"/>
    </source>
</evidence>
<name>A0A248JST1_9PROT</name>
<comment type="similarity">
    <text evidence="2">Belongs to the CcmF/CycK/Ccl1/NrfE/CcsA family.</text>
</comment>
<keyword evidence="5 10" id="KW-0812">Transmembrane</keyword>
<dbReference type="GO" id="GO:0017004">
    <property type="term" value="P:cytochrome complex assembly"/>
    <property type="evidence" value="ECO:0007669"/>
    <property type="project" value="UniProtKB-KW"/>
</dbReference>
<dbReference type="InterPro" id="IPR002541">
    <property type="entry name" value="Cyt_c_assembly"/>
</dbReference>
<dbReference type="NCBIfam" id="NF007691">
    <property type="entry name" value="PRK10369.1"/>
    <property type="match status" value="1"/>
</dbReference>
<dbReference type="RefSeq" id="WP_088872272.1">
    <property type="nucleotide sequence ID" value="NZ_CP022110.1"/>
</dbReference>
<evidence type="ECO:0000256" key="1">
    <source>
        <dbReference type="ARBA" id="ARBA00004429"/>
    </source>
</evidence>
<evidence type="ECO:0000259" key="12">
    <source>
        <dbReference type="Pfam" id="PF16327"/>
    </source>
</evidence>
<feature type="transmembrane region" description="Helical" evidence="10">
    <location>
        <begin position="312"/>
        <end position="331"/>
    </location>
</feature>
<feature type="transmembrane region" description="Helical" evidence="10">
    <location>
        <begin position="274"/>
        <end position="292"/>
    </location>
</feature>
<feature type="domain" description="Cytochrome c assembly protein" evidence="11">
    <location>
        <begin position="89"/>
        <end position="295"/>
    </location>
</feature>
<dbReference type="GO" id="GO:0020037">
    <property type="term" value="F:heme binding"/>
    <property type="evidence" value="ECO:0007669"/>
    <property type="project" value="InterPro"/>
</dbReference>
<gene>
    <name evidence="13" type="ORF">Y958_12785</name>
</gene>
<dbReference type="PANTHER" id="PTHR43653">
    <property type="entry name" value="CYTOCHROME C ASSEMBLY PROTEIN-RELATED"/>
    <property type="match status" value="1"/>
</dbReference>
<dbReference type="PANTHER" id="PTHR43653:SF1">
    <property type="entry name" value="CYTOCHROME C-TYPE BIOGENESIS PROTEIN CCMF"/>
    <property type="match status" value="1"/>
</dbReference>
<feature type="transmembrane region" description="Helical" evidence="10">
    <location>
        <begin position="207"/>
        <end position="229"/>
    </location>
</feature>
<dbReference type="GO" id="GO:0015232">
    <property type="term" value="F:heme transmembrane transporter activity"/>
    <property type="evidence" value="ECO:0007669"/>
    <property type="project" value="InterPro"/>
</dbReference>
<evidence type="ECO:0000256" key="7">
    <source>
        <dbReference type="ARBA" id="ARBA00022989"/>
    </source>
</evidence>
<dbReference type="InterPro" id="IPR003567">
    <property type="entry name" value="Cyt_c_biogenesis"/>
</dbReference>
<dbReference type="PRINTS" id="PR01410">
    <property type="entry name" value="CCBIOGENESIS"/>
</dbReference>
<dbReference type="PRINTS" id="PR01411">
    <property type="entry name" value="CCMFBIOGNSIS"/>
</dbReference>
<keyword evidence="8 10" id="KW-0472">Membrane</keyword>
<comment type="function">
    <text evidence="9">Required for the biogenesis of c-type cytochromes. Possible subunit of a heme lyase.</text>
</comment>
<evidence type="ECO:0000256" key="5">
    <source>
        <dbReference type="ARBA" id="ARBA00022692"/>
    </source>
</evidence>
<feature type="transmembrane region" description="Helical" evidence="10">
    <location>
        <begin position="449"/>
        <end position="469"/>
    </location>
</feature>
<feature type="transmembrane region" description="Helical" evidence="10">
    <location>
        <begin position="175"/>
        <end position="195"/>
    </location>
</feature>
<dbReference type="InterPro" id="IPR003568">
    <property type="entry name" value="Cyt_c_biogenesis_CcmF"/>
</dbReference>
<dbReference type="AlphaFoldDB" id="A0A248JST1"/>
<evidence type="ECO:0000259" key="11">
    <source>
        <dbReference type="Pfam" id="PF01578"/>
    </source>
</evidence>
<keyword evidence="4" id="KW-0997">Cell inner membrane</keyword>
<dbReference type="EMBL" id="CP022110">
    <property type="protein sequence ID" value="ASG21586.1"/>
    <property type="molecule type" value="Genomic_DNA"/>
</dbReference>